<dbReference type="RefSeq" id="WP_311618582.1">
    <property type="nucleotide sequence ID" value="NZ_JAVREV010000009.1"/>
</dbReference>
<dbReference type="Gene3D" id="1.10.10.10">
    <property type="entry name" value="Winged helix-like DNA-binding domain superfamily/Winged helix DNA-binding domain"/>
    <property type="match status" value="1"/>
</dbReference>
<keyword evidence="10" id="KW-1185">Reference proteome</keyword>
<dbReference type="SUPFAM" id="SSF55073">
    <property type="entry name" value="Nucleotide cyclase"/>
    <property type="match status" value="1"/>
</dbReference>
<dbReference type="SMART" id="SM01043">
    <property type="entry name" value="BTAD"/>
    <property type="match status" value="1"/>
</dbReference>
<dbReference type="SUPFAM" id="SSF46894">
    <property type="entry name" value="C-terminal effector domain of the bipartite response regulators"/>
    <property type="match status" value="1"/>
</dbReference>
<dbReference type="InterPro" id="IPR016032">
    <property type="entry name" value="Sig_transdc_resp-reg_C-effctor"/>
</dbReference>
<evidence type="ECO:0000256" key="4">
    <source>
        <dbReference type="ARBA" id="ARBA00023125"/>
    </source>
</evidence>
<dbReference type="CDD" id="cd15831">
    <property type="entry name" value="BTAD"/>
    <property type="match status" value="1"/>
</dbReference>
<dbReference type="InterPro" id="IPR041664">
    <property type="entry name" value="AAA_16"/>
</dbReference>
<keyword evidence="3" id="KW-0805">Transcription regulation</keyword>
<dbReference type="EMBL" id="JAVREV010000009">
    <property type="protein sequence ID" value="MDT0444306.1"/>
    <property type="molecule type" value="Genomic_DNA"/>
</dbReference>
<evidence type="ECO:0000313" key="10">
    <source>
        <dbReference type="Proteomes" id="UP001183615"/>
    </source>
</evidence>
<dbReference type="InterPro" id="IPR011990">
    <property type="entry name" value="TPR-like_helical_dom_sf"/>
</dbReference>
<evidence type="ECO:0000259" key="8">
    <source>
        <dbReference type="PROSITE" id="PS51755"/>
    </source>
</evidence>
<gene>
    <name evidence="9" type="ORF">RM779_17135</name>
</gene>
<keyword evidence="2" id="KW-0902">Two-component regulatory system</keyword>
<dbReference type="PANTHER" id="PTHR35807">
    <property type="entry name" value="TRANSCRIPTIONAL REGULATOR REDD-RELATED"/>
    <property type="match status" value="1"/>
</dbReference>
<evidence type="ECO:0000256" key="6">
    <source>
        <dbReference type="PROSITE-ProRule" id="PRU01091"/>
    </source>
</evidence>
<evidence type="ECO:0000256" key="2">
    <source>
        <dbReference type="ARBA" id="ARBA00023012"/>
    </source>
</evidence>
<evidence type="ECO:0000256" key="5">
    <source>
        <dbReference type="ARBA" id="ARBA00023163"/>
    </source>
</evidence>
<evidence type="ECO:0000256" key="1">
    <source>
        <dbReference type="ARBA" id="ARBA00005820"/>
    </source>
</evidence>
<evidence type="ECO:0000313" key="9">
    <source>
        <dbReference type="EMBL" id="MDT0444306.1"/>
    </source>
</evidence>
<keyword evidence="4 6" id="KW-0238">DNA-binding</keyword>
<dbReference type="Gene3D" id="3.30.70.1230">
    <property type="entry name" value="Nucleotide cyclase"/>
    <property type="match status" value="1"/>
</dbReference>
<feature type="domain" description="OmpR/PhoB-type" evidence="8">
    <location>
        <begin position="1"/>
        <end position="98"/>
    </location>
</feature>
<dbReference type="InterPro" id="IPR029787">
    <property type="entry name" value="Nucleotide_cyclase"/>
</dbReference>
<dbReference type="SMART" id="SM00862">
    <property type="entry name" value="Trans_reg_C"/>
    <property type="match status" value="1"/>
</dbReference>
<dbReference type="InterPro" id="IPR036388">
    <property type="entry name" value="WH-like_DNA-bd_sf"/>
</dbReference>
<organism evidence="9 10">
    <name type="scientific">Streptomyces johnsoniae</name>
    <dbReference type="NCBI Taxonomy" id="3075532"/>
    <lineage>
        <taxon>Bacteria</taxon>
        <taxon>Bacillati</taxon>
        <taxon>Actinomycetota</taxon>
        <taxon>Actinomycetes</taxon>
        <taxon>Kitasatosporales</taxon>
        <taxon>Streptomycetaceae</taxon>
        <taxon>Streptomyces</taxon>
    </lineage>
</organism>
<dbReference type="InterPro" id="IPR051677">
    <property type="entry name" value="AfsR-DnrI-RedD_regulator"/>
</dbReference>
<dbReference type="InterPro" id="IPR005158">
    <property type="entry name" value="BTAD"/>
</dbReference>
<protein>
    <submittedName>
        <fullName evidence="9">BTAD domain-containing putative transcriptional regulator</fullName>
    </submittedName>
</protein>
<keyword evidence="5" id="KW-0804">Transcription</keyword>
<dbReference type="Pfam" id="PF03704">
    <property type="entry name" value="BTAD"/>
    <property type="match status" value="1"/>
</dbReference>
<dbReference type="Proteomes" id="UP001183615">
    <property type="component" value="Unassembled WGS sequence"/>
</dbReference>
<feature type="DNA-binding region" description="OmpR/PhoB-type" evidence="6">
    <location>
        <begin position="1"/>
        <end position="98"/>
    </location>
</feature>
<dbReference type="Gene3D" id="1.25.40.10">
    <property type="entry name" value="Tetratricopeptide repeat domain"/>
    <property type="match status" value="1"/>
</dbReference>
<dbReference type="PROSITE" id="PS51755">
    <property type="entry name" value="OMPR_PHOB"/>
    <property type="match status" value="1"/>
</dbReference>
<proteinExistence type="inferred from homology"/>
<accession>A0ABU2S5R0</accession>
<feature type="region of interest" description="Disordered" evidence="7">
    <location>
        <begin position="269"/>
        <end position="321"/>
    </location>
</feature>
<feature type="compositionally biased region" description="Low complexity" evidence="7">
    <location>
        <begin position="302"/>
        <end position="320"/>
    </location>
</feature>
<evidence type="ECO:0000256" key="7">
    <source>
        <dbReference type="SAM" id="MobiDB-lite"/>
    </source>
</evidence>
<reference evidence="10" key="1">
    <citation type="submission" date="2023-07" db="EMBL/GenBank/DDBJ databases">
        <title>30 novel species of actinomycetes from the DSMZ collection.</title>
        <authorList>
            <person name="Nouioui I."/>
        </authorList>
    </citation>
    <scope>NUCLEOTIDE SEQUENCE [LARGE SCALE GENOMIC DNA]</scope>
    <source>
        <strain evidence="10">DSM 41886</strain>
    </source>
</reference>
<dbReference type="PANTHER" id="PTHR35807:SF1">
    <property type="entry name" value="TRANSCRIPTIONAL REGULATOR REDD"/>
    <property type="match status" value="1"/>
</dbReference>
<dbReference type="SUPFAM" id="SSF48452">
    <property type="entry name" value="TPR-like"/>
    <property type="match status" value="1"/>
</dbReference>
<comment type="similarity">
    <text evidence="1">Belongs to the AfsR/DnrI/RedD regulatory family.</text>
</comment>
<sequence>MQFRILGPLEVVGSDGPVALGGTKQRATLGFLLLQANRVVATSQLLNALWGVDDAPTTGRKILQNAVYSLRGILAGGRAAGGESATLLTRPPGYMMRVDPEQVDMYLFHKWVRQGREKQAEGAVEQAAALLRDALALWRGPVLADLVEVGIDWPELGALQSLRLDAMEDYFDAELACGRHSTVLAELETISQAEPLRERSCAQLMLALYRCGRQADALNAYSRVRSALVEELGLEPGRELQRFQRAILTQDPALSQTRTGAGDVLREMAGEPAREPELVAASAPGAREQARPRRPAAPAPQAPRVTAPAPGNGRAAAVRQPDVDRRRVSVVAVRTWMAPSLSTGVREDRDDLMDGVTLVVGEQIERFGGTVMASMGSVSLALFGLHEPAEDDARQAVLAGLAIRDALDVCDETGAGHARFSVHVSVSMGQVLLRRRGQTATPTVVGGVLDESQSLLQGVPAGEVRVNDAIRRATENTIVYHQADPPSAGWRAIGAWSETPDGRPGGQDRGYELDVLHGLVKRTRHRSVPHLITVLGGPGTGKSRMLGDFGHLIASQPEPTLFLAGRAPTAPHEDPLLAQAQTLAAYCGVRPADDVVAARAALAAKVRALFADGPAASRHLAGLTPLIETVAGARAGAGAAEDVLDAWCGFFQEAARRVPLVLCVDDLHRADDAVLRAVEELAESARSGSLVVIAAASPDLLLRRPTWAGGKSHATTVTLDPPTRITAEQLVEFLLSAARSERPKSPADTGV</sequence>
<comment type="caution">
    <text evidence="9">The sequence shown here is derived from an EMBL/GenBank/DDBJ whole genome shotgun (WGS) entry which is preliminary data.</text>
</comment>
<name>A0ABU2S5R0_9ACTN</name>
<dbReference type="SUPFAM" id="SSF52540">
    <property type="entry name" value="P-loop containing nucleoside triphosphate hydrolases"/>
    <property type="match status" value="1"/>
</dbReference>
<dbReference type="InterPro" id="IPR001867">
    <property type="entry name" value="OmpR/PhoB-type_DNA-bd"/>
</dbReference>
<evidence type="ECO:0000256" key="3">
    <source>
        <dbReference type="ARBA" id="ARBA00023015"/>
    </source>
</evidence>
<dbReference type="Pfam" id="PF13191">
    <property type="entry name" value="AAA_16"/>
    <property type="match status" value="1"/>
</dbReference>
<dbReference type="InterPro" id="IPR027417">
    <property type="entry name" value="P-loop_NTPase"/>
</dbReference>